<dbReference type="InterPro" id="IPR000421">
    <property type="entry name" value="FA58C"/>
</dbReference>
<evidence type="ECO:0000259" key="1">
    <source>
        <dbReference type="PROSITE" id="PS50022"/>
    </source>
</evidence>
<dbReference type="Pfam" id="PF00754">
    <property type="entry name" value="F5_F8_type_C"/>
    <property type="match status" value="1"/>
</dbReference>
<dbReference type="Pfam" id="PF05593">
    <property type="entry name" value="RHS_repeat"/>
    <property type="match status" value="1"/>
</dbReference>
<organism evidence="2">
    <name type="scientific">Ralstonia solanacearum CFBP2957</name>
    <dbReference type="NCBI Taxonomy" id="859656"/>
    <lineage>
        <taxon>Bacteria</taxon>
        <taxon>Pseudomonadati</taxon>
        <taxon>Pseudomonadota</taxon>
        <taxon>Betaproteobacteria</taxon>
        <taxon>Burkholderiales</taxon>
        <taxon>Burkholderiaceae</taxon>
        <taxon>Ralstonia</taxon>
        <taxon>Ralstonia solanacearum species complex</taxon>
    </lineage>
</organism>
<dbReference type="PROSITE" id="PS50022">
    <property type="entry name" value="FA58C_3"/>
    <property type="match status" value="1"/>
</dbReference>
<dbReference type="InterPro" id="IPR031325">
    <property type="entry name" value="RHS_repeat"/>
</dbReference>
<reference evidence="2" key="2">
    <citation type="submission" date="2010-02" db="EMBL/GenBank/DDBJ databases">
        <authorList>
            <person name="Genoscope - CEA"/>
        </authorList>
    </citation>
    <scope>NUCLEOTIDE SEQUENCE</scope>
    <source>
        <strain evidence="2">CFBP2957</strain>
        <plasmid evidence="2">RCFBPv3_mp</plasmid>
    </source>
</reference>
<feature type="domain" description="F5/8 type C" evidence="1">
    <location>
        <begin position="76"/>
        <end position="215"/>
    </location>
</feature>
<accession>D8P2Y2</accession>
<gene>
    <name evidence="2" type="ORF">RCFBP_mp10481</name>
</gene>
<sequence length="215" mass="22606">MTKATLPDGSSVSFTYDAAHRLTGAADGLGNSIAYVLDAMGNSTQEQVTDPNGVLTRRVDRVFDSMSRPLRVTQQGALPSGSTSDAPIKVAPAGITASSTYADNAPARAIDGDASNAWIASSYATQWVEVDLGAAVPLKKVRMLVSQSPAGQTTHVVTGGMNPAPTSVLQTLSGNTSDGQWLEAAVDGSVSVRYIRITTTSSPSWVSWHELEFYR</sequence>
<dbReference type="PATRIC" id="fig|859656.5.peg.3697"/>
<dbReference type="SUPFAM" id="SSF49785">
    <property type="entry name" value="Galactose-binding domain-like"/>
    <property type="match status" value="1"/>
</dbReference>
<dbReference type="EMBL" id="FP885907">
    <property type="protein sequence ID" value="CBJ53268.1"/>
    <property type="molecule type" value="Genomic_DNA"/>
</dbReference>
<reference evidence="2" key="1">
    <citation type="journal article" date="2010" name="BMC Genomics">
        <title>Genomes of three tomato pathogens within the Ralstonia solanacearum species complex reveal significant evolutionary divergence.</title>
        <authorList>
            <person name="Remenant B."/>
            <person name="Coupat-Goutaland B."/>
            <person name="Guidot A."/>
            <person name="Cellier G."/>
            <person name="Wicker E."/>
            <person name="Allen C."/>
            <person name="Fegan M."/>
            <person name="Pruvost O."/>
            <person name="Elbaz M."/>
            <person name="Calteau A."/>
            <person name="Salvignol G."/>
            <person name="Mornico D."/>
            <person name="Mangenot S."/>
            <person name="Barbe V."/>
            <person name="Medigue C."/>
            <person name="Prior P."/>
        </authorList>
    </citation>
    <scope>NUCLEOTIDE SEQUENCE [LARGE SCALE GENOMIC DNA]</scope>
    <source>
        <strain evidence="2">CFBP2957</strain>
        <plasmid evidence="2">RCFBPv3_mp</plasmid>
    </source>
</reference>
<proteinExistence type="predicted"/>
<dbReference type="NCBIfam" id="TIGR01643">
    <property type="entry name" value="YD_repeat_2x"/>
    <property type="match status" value="1"/>
</dbReference>
<geneLocation type="plasmid" evidence="2">
    <name>RCFBPv3_mp</name>
</geneLocation>
<evidence type="ECO:0000313" key="2">
    <source>
        <dbReference type="EMBL" id="CBJ53268.1"/>
    </source>
</evidence>
<dbReference type="InterPro" id="IPR008979">
    <property type="entry name" value="Galactose-bd-like_sf"/>
</dbReference>
<dbReference type="Gene3D" id="2.60.120.260">
    <property type="entry name" value="Galactose-binding domain-like"/>
    <property type="match status" value="1"/>
</dbReference>
<protein>
    <submittedName>
        <fullName evidence="2">Rhs-related protein (Partial sequence internal)</fullName>
    </submittedName>
</protein>
<dbReference type="AlphaFoldDB" id="D8P2Y2"/>
<keyword evidence="2" id="KW-0614">Plasmid</keyword>
<name>D8P2Y2_RALSL</name>
<dbReference type="InterPro" id="IPR006530">
    <property type="entry name" value="YD"/>
</dbReference>